<reference evidence="2 3" key="1">
    <citation type="journal article" date="2015" name="Nature">
        <title>rRNA introns, odd ribosomes, and small enigmatic genomes across a large radiation of phyla.</title>
        <authorList>
            <person name="Brown C.T."/>
            <person name="Hug L.A."/>
            <person name="Thomas B.C."/>
            <person name="Sharon I."/>
            <person name="Castelle C.J."/>
            <person name="Singh A."/>
            <person name="Wilkins M.J."/>
            <person name="Williams K.H."/>
            <person name="Banfield J.F."/>
        </authorList>
    </citation>
    <scope>NUCLEOTIDE SEQUENCE [LARGE SCALE GENOMIC DNA]</scope>
</reference>
<dbReference type="EMBL" id="LCKS01000015">
    <property type="protein sequence ID" value="KKU02210.1"/>
    <property type="molecule type" value="Genomic_DNA"/>
</dbReference>
<dbReference type="Gene3D" id="3.90.70.10">
    <property type="entry name" value="Cysteine proteinases"/>
    <property type="match status" value="1"/>
</dbReference>
<dbReference type="GO" id="GO:0006508">
    <property type="term" value="P:proteolysis"/>
    <property type="evidence" value="ECO:0007669"/>
    <property type="project" value="InterPro"/>
</dbReference>
<evidence type="ECO:0000313" key="2">
    <source>
        <dbReference type="EMBL" id="KKU02210.1"/>
    </source>
</evidence>
<dbReference type="Pfam" id="PF03412">
    <property type="entry name" value="Peptidase_C39"/>
    <property type="match status" value="1"/>
</dbReference>
<gene>
    <name evidence="2" type="ORF">UX05_C0015G0021</name>
</gene>
<dbReference type="GO" id="GO:0016020">
    <property type="term" value="C:membrane"/>
    <property type="evidence" value="ECO:0007669"/>
    <property type="project" value="InterPro"/>
</dbReference>
<dbReference type="InterPro" id="IPR005074">
    <property type="entry name" value="Peptidase_C39"/>
</dbReference>
<dbReference type="GO" id="GO:0008233">
    <property type="term" value="F:peptidase activity"/>
    <property type="evidence" value="ECO:0007669"/>
    <property type="project" value="InterPro"/>
</dbReference>
<dbReference type="AlphaFoldDB" id="A0A0G1Q0P6"/>
<name>A0A0G1Q0P6_9BACT</name>
<organism evidence="2 3">
    <name type="scientific">Candidatus Amesbacteria bacterium GW2011_GWC2_45_19</name>
    <dbReference type="NCBI Taxonomy" id="1618366"/>
    <lineage>
        <taxon>Bacteria</taxon>
        <taxon>Candidatus Amesiibacteriota</taxon>
    </lineage>
</organism>
<dbReference type="Proteomes" id="UP000034264">
    <property type="component" value="Unassembled WGS sequence"/>
</dbReference>
<sequence length="139" mass="16371">MRSVSQKDNLGCGIACIAFILKRDYLEISSVLGRFKANNEGFNCKELSEILYKFGFVYSYKYLRPHLKRGIYKNGVIVFVKRSKKYPSGHYLVRWNNLWMDPWINFLQNKKISEAKSCFRRRLPGMPIYGIFPSTERLV</sequence>
<protein>
    <recommendedName>
        <fullName evidence="1">Peptidase C39 domain-containing protein</fullName>
    </recommendedName>
</protein>
<dbReference type="GO" id="GO:0005524">
    <property type="term" value="F:ATP binding"/>
    <property type="evidence" value="ECO:0007669"/>
    <property type="project" value="InterPro"/>
</dbReference>
<evidence type="ECO:0000313" key="3">
    <source>
        <dbReference type="Proteomes" id="UP000034264"/>
    </source>
</evidence>
<evidence type="ECO:0000259" key="1">
    <source>
        <dbReference type="Pfam" id="PF03412"/>
    </source>
</evidence>
<proteinExistence type="predicted"/>
<accession>A0A0G1Q0P6</accession>
<feature type="domain" description="Peptidase C39" evidence="1">
    <location>
        <begin position="3"/>
        <end position="93"/>
    </location>
</feature>
<comment type="caution">
    <text evidence="2">The sequence shown here is derived from an EMBL/GenBank/DDBJ whole genome shotgun (WGS) entry which is preliminary data.</text>
</comment>